<name>A0A839EVE9_9GAMM</name>
<feature type="chain" id="PRO_5032803211" description="DUF4124 domain-containing protein" evidence="1">
    <location>
        <begin position="24"/>
        <end position="165"/>
    </location>
</feature>
<protein>
    <recommendedName>
        <fullName evidence="4">DUF4124 domain-containing protein</fullName>
    </recommendedName>
</protein>
<feature type="signal peptide" evidence="1">
    <location>
        <begin position="1"/>
        <end position="23"/>
    </location>
</feature>
<gene>
    <name evidence="2" type="ORF">FHW12_002780</name>
</gene>
<evidence type="ECO:0000313" key="2">
    <source>
        <dbReference type="EMBL" id="MBA8888547.1"/>
    </source>
</evidence>
<organism evidence="2 3">
    <name type="scientific">Dokdonella fugitiva</name>
    <dbReference type="NCBI Taxonomy" id="328517"/>
    <lineage>
        <taxon>Bacteria</taxon>
        <taxon>Pseudomonadati</taxon>
        <taxon>Pseudomonadota</taxon>
        <taxon>Gammaproteobacteria</taxon>
        <taxon>Lysobacterales</taxon>
        <taxon>Rhodanobacteraceae</taxon>
        <taxon>Dokdonella</taxon>
    </lineage>
</organism>
<dbReference type="EMBL" id="JACGXL010000004">
    <property type="protein sequence ID" value="MBA8888547.1"/>
    <property type="molecule type" value="Genomic_DNA"/>
</dbReference>
<dbReference type="Proteomes" id="UP000550401">
    <property type="component" value="Unassembled WGS sequence"/>
</dbReference>
<sequence length="165" mass="17495">MVRLRPRFIGPLAVAFITAAAFAQDGDEGQRVHRCVGLHGEVVFSGFSCRANEQAGVSAGALADPSAPPPADACPASPQDLRERLAGAIARHDANTIAGMVRWRGVGGAAANERLRELRELVREPLLSLEQGDGLLVRTGSNTTGGVREHAFGIEAEAGCWWLSW</sequence>
<accession>A0A839EVE9</accession>
<keyword evidence="3" id="KW-1185">Reference proteome</keyword>
<evidence type="ECO:0008006" key="4">
    <source>
        <dbReference type="Google" id="ProtNLM"/>
    </source>
</evidence>
<dbReference type="RefSeq" id="WP_182531592.1">
    <property type="nucleotide sequence ID" value="NZ_JACGXL010000004.1"/>
</dbReference>
<evidence type="ECO:0000256" key="1">
    <source>
        <dbReference type="SAM" id="SignalP"/>
    </source>
</evidence>
<comment type="caution">
    <text evidence="2">The sequence shown here is derived from an EMBL/GenBank/DDBJ whole genome shotgun (WGS) entry which is preliminary data.</text>
</comment>
<evidence type="ECO:0000313" key="3">
    <source>
        <dbReference type="Proteomes" id="UP000550401"/>
    </source>
</evidence>
<reference evidence="2 3" key="1">
    <citation type="submission" date="2020-07" db="EMBL/GenBank/DDBJ databases">
        <title>Genomic Encyclopedia of Type Strains, Phase IV (KMG-V): Genome sequencing to study the core and pangenomes of soil and plant-associated prokaryotes.</title>
        <authorList>
            <person name="Whitman W."/>
        </authorList>
    </citation>
    <scope>NUCLEOTIDE SEQUENCE [LARGE SCALE GENOMIC DNA]</scope>
    <source>
        <strain evidence="2 3">RH2WT43</strain>
    </source>
</reference>
<keyword evidence="1" id="KW-0732">Signal</keyword>
<dbReference type="AlphaFoldDB" id="A0A839EVE9"/>
<proteinExistence type="predicted"/>